<accession>A0AAU9WIC8</accession>
<keyword evidence="3" id="KW-0732">Signal</keyword>
<reference evidence="4 5" key="1">
    <citation type="submission" date="2022-05" db="EMBL/GenBank/DDBJ databases">
        <authorList>
            <consortium name="Genoscope - CEA"/>
            <person name="William W."/>
        </authorList>
    </citation>
    <scope>NUCLEOTIDE SEQUENCE [LARGE SCALE GENOMIC DNA]</scope>
</reference>
<evidence type="ECO:0000313" key="5">
    <source>
        <dbReference type="Proteomes" id="UP001159428"/>
    </source>
</evidence>
<feature type="region of interest" description="Disordered" evidence="1">
    <location>
        <begin position="250"/>
        <end position="318"/>
    </location>
</feature>
<dbReference type="EMBL" id="CALNXJ010000013">
    <property type="protein sequence ID" value="CAH3112351.1"/>
    <property type="molecule type" value="Genomic_DNA"/>
</dbReference>
<feature type="region of interest" description="Disordered" evidence="1">
    <location>
        <begin position="604"/>
        <end position="625"/>
    </location>
</feature>
<keyword evidence="2" id="KW-1133">Transmembrane helix</keyword>
<protein>
    <submittedName>
        <fullName evidence="4">Uncharacterized protein</fullName>
    </submittedName>
</protein>
<feature type="region of interest" description="Disordered" evidence="1">
    <location>
        <begin position="422"/>
        <end position="447"/>
    </location>
</feature>
<feature type="transmembrane region" description="Helical" evidence="2">
    <location>
        <begin position="324"/>
        <end position="345"/>
    </location>
</feature>
<proteinExistence type="predicted"/>
<comment type="caution">
    <text evidence="4">The sequence shown here is derived from an EMBL/GenBank/DDBJ whole genome shotgun (WGS) entry which is preliminary data.</text>
</comment>
<evidence type="ECO:0000256" key="1">
    <source>
        <dbReference type="SAM" id="MobiDB-lite"/>
    </source>
</evidence>
<feature type="chain" id="PRO_5043874558" evidence="3">
    <location>
        <begin position="23"/>
        <end position="625"/>
    </location>
</feature>
<name>A0AAU9WIC8_9CNID</name>
<gene>
    <name evidence="4" type="ORF">PMEA_00005111</name>
</gene>
<sequence>MATSSSVIILVFTMAILSCGMAQEILKIWRDSTVSNDDITVPHSQCNRTQQQCDRYNAKHLTECLCYCEERGGQETAFWEPSSTCIPVSSLRQQSECQLLFTDERAEERLKFFPSKTSLEKEVAVPANRSCAFYYGDKFFVHYLGCEGSWKPITAQNVLNTIELTPSWSTTVLKIRIKAGSTLFANLTAGHLVRVPIQCRRENSEDDLSSSCIVFMGEGTVECLYPRPTLAPGFNQATLPAPVLERLNSTATLPTVKTRTSKTVTMAETTRGPSPTKETTQPRQTEKATTAPTTSQSARTTPPQTEQPSQGETAQRTQSKKNTYIIAGSVAGGILLIALILLILWRCNSPKKQPNSHRRLEGSITSPVSHMSRHSIPVYSDASYLSPLGTFDERTRSLDNPVYREGSEGLFVSGLDMKRGSIYSDHYPTNPPPRPPPGSSKRGSMNGQVNPALALREEYVTMNPLYEGQVMHHKDLEELNCSDFGVSADQVVLDTRKDPEEFNDDTYDCPGDILNSRSEARASPIPVFYALDESYPDSISNTFHRDSTFRGRPDGRVYDEPEGDLRRSPYIVMDNQRGVIYSHDYDEPPRDEELLSIRRLSSPTHGILKTGNGSPSTKYLPRSGH</sequence>
<feature type="signal peptide" evidence="3">
    <location>
        <begin position="1"/>
        <end position="22"/>
    </location>
</feature>
<dbReference type="Proteomes" id="UP001159428">
    <property type="component" value="Unassembled WGS sequence"/>
</dbReference>
<organism evidence="4 5">
    <name type="scientific">Pocillopora meandrina</name>
    <dbReference type="NCBI Taxonomy" id="46732"/>
    <lineage>
        <taxon>Eukaryota</taxon>
        <taxon>Metazoa</taxon>
        <taxon>Cnidaria</taxon>
        <taxon>Anthozoa</taxon>
        <taxon>Hexacorallia</taxon>
        <taxon>Scleractinia</taxon>
        <taxon>Astrocoeniina</taxon>
        <taxon>Pocilloporidae</taxon>
        <taxon>Pocillopora</taxon>
    </lineage>
</organism>
<feature type="compositionally biased region" description="Pro residues" evidence="1">
    <location>
        <begin position="429"/>
        <end position="438"/>
    </location>
</feature>
<dbReference type="AlphaFoldDB" id="A0AAU9WIC8"/>
<evidence type="ECO:0000256" key="2">
    <source>
        <dbReference type="SAM" id="Phobius"/>
    </source>
</evidence>
<evidence type="ECO:0000313" key="4">
    <source>
        <dbReference type="EMBL" id="CAH3112351.1"/>
    </source>
</evidence>
<dbReference type="Gene3D" id="1.20.5.930">
    <property type="entry name" value="Bicelle-embedded integrin alpha(iib) transmembrane segment"/>
    <property type="match status" value="1"/>
</dbReference>
<keyword evidence="2" id="KW-0812">Transmembrane</keyword>
<keyword evidence="2" id="KW-0472">Membrane</keyword>
<evidence type="ECO:0000256" key="3">
    <source>
        <dbReference type="SAM" id="SignalP"/>
    </source>
</evidence>
<keyword evidence="5" id="KW-1185">Reference proteome</keyword>